<dbReference type="InterPro" id="IPR043726">
    <property type="entry name" value="LiaI-LiaF-like_TM1"/>
</dbReference>
<name>A0A3R9Q362_9BACI</name>
<feature type="transmembrane region" description="Helical" evidence="1">
    <location>
        <begin position="108"/>
        <end position="124"/>
    </location>
</feature>
<dbReference type="Proteomes" id="UP000275076">
    <property type="component" value="Unassembled WGS sequence"/>
</dbReference>
<dbReference type="OrthoDB" id="2989824at2"/>
<feature type="transmembrane region" description="Helical" evidence="1">
    <location>
        <begin position="139"/>
        <end position="156"/>
    </location>
</feature>
<dbReference type="EMBL" id="RBVX01000013">
    <property type="protein sequence ID" value="RSL32609.1"/>
    <property type="molecule type" value="Genomic_DNA"/>
</dbReference>
<feature type="transmembrane region" description="Helical" evidence="1">
    <location>
        <begin position="85"/>
        <end position="101"/>
    </location>
</feature>
<keyword evidence="1" id="KW-1133">Transmembrane helix</keyword>
<dbReference type="Pfam" id="PF18917">
    <property type="entry name" value="LiaI-LiaF-like_TM1"/>
    <property type="match status" value="1"/>
</dbReference>
<feature type="transmembrane region" description="Helical" evidence="1">
    <location>
        <begin position="7"/>
        <end position="26"/>
    </location>
</feature>
<evidence type="ECO:0000259" key="2">
    <source>
        <dbReference type="Pfam" id="PF18917"/>
    </source>
</evidence>
<comment type="caution">
    <text evidence="3">The sequence shown here is derived from an EMBL/GenBank/DDBJ whole genome shotgun (WGS) entry which is preliminary data.</text>
</comment>
<evidence type="ECO:0000313" key="3">
    <source>
        <dbReference type="EMBL" id="RSL32609.1"/>
    </source>
</evidence>
<keyword evidence="1" id="KW-0472">Membrane</keyword>
<evidence type="ECO:0000313" key="4">
    <source>
        <dbReference type="Proteomes" id="UP000275076"/>
    </source>
</evidence>
<proteinExistence type="predicted"/>
<protein>
    <recommendedName>
        <fullName evidence="2">LiaI-LiaF-like transmembrane region domain-containing protein</fullName>
    </recommendedName>
</protein>
<sequence>MKKQSLFYGIILIGIGLLFLLQNWEITVAARWFDWPTLLLITGFAFMAESIFKRVPLSFLPGLLLLIFGLHFHFLEWFANWPNHISIYAVFIGSAILLDYIQTRRSGWFTGLLLLLIGAAFFYSNELRGIIGESIFSPMYRFGPLLLIILGIYFTLRNKT</sequence>
<evidence type="ECO:0000256" key="1">
    <source>
        <dbReference type="SAM" id="Phobius"/>
    </source>
</evidence>
<keyword evidence="1" id="KW-0812">Transmembrane</keyword>
<gene>
    <name evidence="3" type="ORF">D7Z54_14245</name>
</gene>
<dbReference type="AlphaFoldDB" id="A0A3R9Q362"/>
<accession>A0A3R9Q362</accession>
<reference evidence="3 4" key="1">
    <citation type="submission" date="2018-10" db="EMBL/GenBank/DDBJ databases">
        <title>Draft genome sequence of Bacillus salarius IM0101, isolated from a hypersaline soil in Inner Mongolia, China.</title>
        <authorList>
            <person name="Yamprayoonswat W."/>
            <person name="Boonvisut S."/>
            <person name="Jumpathong W."/>
            <person name="Sittihan S."/>
            <person name="Ruangsuj P."/>
            <person name="Wanthongcharoen S."/>
            <person name="Thongpramul N."/>
            <person name="Pimmason S."/>
            <person name="Yu B."/>
            <person name="Yasawong M."/>
        </authorList>
    </citation>
    <scope>NUCLEOTIDE SEQUENCE [LARGE SCALE GENOMIC DNA]</scope>
    <source>
        <strain evidence="3 4">IM0101</strain>
    </source>
</reference>
<feature type="transmembrane region" description="Helical" evidence="1">
    <location>
        <begin position="32"/>
        <end position="52"/>
    </location>
</feature>
<dbReference type="RefSeq" id="WP_125556529.1">
    <property type="nucleotide sequence ID" value="NZ_RBVX01000013.1"/>
</dbReference>
<organism evidence="3 4">
    <name type="scientific">Salibacterium salarium</name>
    <dbReference type="NCBI Taxonomy" id="284579"/>
    <lineage>
        <taxon>Bacteria</taxon>
        <taxon>Bacillati</taxon>
        <taxon>Bacillota</taxon>
        <taxon>Bacilli</taxon>
        <taxon>Bacillales</taxon>
        <taxon>Bacillaceae</taxon>
    </lineage>
</organism>
<keyword evidence="4" id="KW-1185">Reference proteome</keyword>
<feature type="domain" description="LiaI-LiaF-like transmembrane region" evidence="2">
    <location>
        <begin position="6"/>
        <end position="46"/>
    </location>
</feature>
<feature type="transmembrane region" description="Helical" evidence="1">
    <location>
        <begin position="59"/>
        <end position="79"/>
    </location>
</feature>